<protein>
    <submittedName>
        <fullName evidence="2">DUF2344 domain-containing protein</fullName>
    </submittedName>
</protein>
<dbReference type="Proteomes" id="UP000261212">
    <property type="component" value="Unassembled WGS sequence"/>
</dbReference>
<dbReference type="InterPro" id="IPR018768">
    <property type="entry name" value="DUF2344"/>
</dbReference>
<dbReference type="EMBL" id="QUSM01000002">
    <property type="protein sequence ID" value="RGD75266.1"/>
    <property type="molecule type" value="Genomic_DNA"/>
</dbReference>
<dbReference type="Pfam" id="PF10105">
    <property type="entry name" value="DUF2344"/>
    <property type="match status" value="1"/>
</dbReference>
<feature type="domain" description="DUF2344" evidence="1">
    <location>
        <begin position="4"/>
        <end position="187"/>
    </location>
</feature>
<sequence length="223" mass="25807">MNLKYRLKYVKKDNLIFISHLDILKVLQRAFRRAGLNLEHSKGFNPHPKVHFAPPLPLFTSSMGEYVDVETREDFNEKELQKRLNNSLPDNLQIIKAEKLEDNARSLGKSLDSAIYNIIFTFDDTNNISAEEINDFIWKSNELNITKKNKKGRTVTKNIKPSIFDFHCVITDNNLIITTKLSLRTDEILSPTNVINLLKENFTELNNANKVKLEKKDTLLFSN</sequence>
<organism evidence="2 3">
    <name type="scientific">Anaerofustis stercorihominis</name>
    <dbReference type="NCBI Taxonomy" id="214853"/>
    <lineage>
        <taxon>Bacteria</taxon>
        <taxon>Bacillati</taxon>
        <taxon>Bacillota</taxon>
        <taxon>Clostridia</taxon>
        <taxon>Eubacteriales</taxon>
        <taxon>Eubacteriaceae</taxon>
        <taxon>Anaerofustis</taxon>
    </lineage>
</organism>
<dbReference type="AlphaFoldDB" id="A0A3E3E1P1"/>
<comment type="caution">
    <text evidence="2">The sequence shown here is derived from an EMBL/GenBank/DDBJ whole genome shotgun (WGS) entry which is preliminary data.</text>
</comment>
<evidence type="ECO:0000313" key="3">
    <source>
        <dbReference type="Proteomes" id="UP000261212"/>
    </source>
</evidence>
<gene>
    <name evidence="2" type="ORF">DW687_02775</name>
</gene>
<accession>A0A3E3E1P1</accession>
<dbReference type="NCBIfam" id="TIGR03936">
    <property type="entry name" value="sam_1_link_chp"/>
    <property type="match status" value="1"/>
</dbReference>
<evidence type="ECO:0000313" key="2">
    <source>
        <dbReference type="EMBL" id="RGD75266.1"/>
    </source>
</evidence>
<reference evidence="2 3" key="1">
    <citation type="submission" date="2018-08" db="EMBL/GenBank/DDBJ databases">
        <title>A genome reference for cultivated species of the human gut microbiota.</title>
        <authorList>
            <person name="Zou Y."/>
            <person name="Xue W."/>
            <person name="Luo G."/>
        </authorList>
    </citation>
    <scope>NUCLEOTIDE SEQUENCE [LARGE SCALE GENOMIC DNA]</scope>
    <source>
        <strain evidence="2 3">AM25-6</strain>
    </source>
</reference>
<name>A0A3E3E1P1_9FIRM</name>
<evidence type="ECO:0000259" key="1">
    <source>
        <dbReference type="Pfam" id="PF10105"/>
    </source>
</evidence>
<proteinExistence type="predicted"/>